<evidence type="ECO:0000256" key="1">
    <source>
        <dbReference type="SAM" id="MobiDB-lite"/>
    </source>
</evidence>
<organism evidence="2 3">
    <name type="scientific">Brassica rapa subsp. trilocularis</name>
    <dbReference type="NCBI Taxonomy" id="1813537"/>
    <lineage>
        <taxon>Eukaryota</taxon>
        <taxon>Viridiplantae</taxon>
        <taxon>Streptophyta</taxon>
        <taxon>Embryophyta</taxon>
        <taxon>Tracheophyta</taxon>
        <taxon>Spermatophyta</taxon>
        <taxon>Magnoliopsida</taxon>
        <taxon>eudicotyledons</taxon>
        <taxon>Gunneridae</taxon>
        <taxon>Pentapetalae</taxon>
        <taxon>rosids</taxon>
        <taxon>malvids</taxon>
        <taxon>Brassicales</taxon>
        <taxon>Brassicaceae</taxon>
        <taxon>Brassiceae</taxon>
        <taxon>Brassica</taxon>
    </lineage>
</organism>
<feature type="compositionally biased region" description="Basic and acidic residues" evidence="1">
    <location>
        <begin position="148"/>
        <end position="158"/>
    </location>
</feature>
<sequence length="190" mass="20584">MFIHVYGVSVTSRILNRIIGTAMDRGNVLASHKTSRQAFHGRIRKLRTSDTTRSAPLAGLLAHSAEAAGDQLISAGRSVRVSVRWSGSGPMAGHGRSGHEVMDRWGLGQGRGLSTEELGKALGLCPTQTHAVLAKGRMRPRGNLRSSMGDREQEKSMENPDLVQKVRGGLGPHQSERTVLVIAPRLWTVH</sequence>
<evidence type="ECO:0000313" key="3">
    <source>
        <dbReference type="Proteomes" id="UP000823674"/>
    </source>
</evidence>
<proteinExistence type="predicted"/>
<feature type="region of interest" description="Disordered" evidence="1">
    <location>
        <begin position="139"/>
        <end position="158"/>
    </location>
</feature>
<comment type="caution">
    <text evidence="2">The sequence shown here is derived from an EMBL/GenBank/DDBJ whole genome shotgun (WGS) entry which is preliminary data.</text>
</comment>
<keyword evidence="3" id="KW-1185">Reference proteome</keyword>
<name>A0ABQ7M289_BRACM</name>
<dbReference type="EMBL" id="JADBGQ010000006">
    <property type="protein sequence ID" value="KAG5392903.1"/>
    <property type="molecule type" value="Genomic_DNA"/>
</dbReference>
<dbReference type="Proteomes" id="UP000823674">
    <property type="component" value="Chromosome A06"/>
</dbReference>
<gene>
    <name evidence="2" type="primary">A06g503050.1_BraROA</name>
    <name evidence="2" type="ORF">IGI04_022866</name>
</gene>
<reference evidence="2 3" key="1">
    <citation type="submission" date="2021-03" db="EMBL/GenBank/DDBJ databases">
        <authorList>
            <person name="King G.J."/>
            <person name="Bancroft I."/>
            <person name="Baten A."/>
            <person name="Bloomfield J."/>
            <person name="Borpatragohain P."/>
            <person name="He Z."/>
            <person name="Irish N."/>
            <person name="Irwin J."/>
            <person name="Liu K."/>
            <person name="Mauleon R.P."/>
            <person name="Moore J."/>
            <person name="Morris R."/>
            <person name="Ostergaard L."/>
            <person name="Wang B."/>
            <person name="Wells R."/>
        </authorList>
    </citation>
    <scope>NUCLEOTIDE SEQUENCE [LARGE SCALE GENOMIC DNA]</scope>
    <source>
        <strain evidence="2">R-o-18</strain>
        <tissue evidence="2">Leaf</tissue>
    </source>
</reference>
<accession>A0ABQ7M289</accession>
<evidence type="ECO:0000313" key="2">
    <source>
        <dbReference type="EMBL" id="KAG5392903.1"/>
    </source>
</evidence>
<protein>
    <submittedName>
        <fullName evidence="2">Uncharacterized protein</fullName>
    </submittedName>
</protein>